<name>A0ACB9E342_CICIN</name>
<proteinExistence type="predicted"/>
<reference evidence="2" key="1">
    <citation type="journal article" date="2022" name="Mol. Ecol. Resour.">
        <title>The genomes of chicory, endive, great burdock and yacon provide insights into Asteraceae palaeo-polyploidization history and plant inulin production.</title>
        <authorList>
            <person name="Fan W."/>
            <person name="Wang S."/>
            <person name="Wang H."/>
            <person name="Wang A."/>
            <person name="Jiang F."/>
            <person name="Liu H."/>
            <person name="Zhao H."/>
            <person name="Xu D."/>
            <person name="Zhang Y."/>
        </authorList>
    </citation>
    <scope>NUCLEOTIDE SEQUENCE [LARGE SCALE GENOMIC DNA]</scope>
    <source>
        <strain evidence="2">cv. Punajuju</strain>
    </source>
</reference>
<sequence>MLKMTNLERTNKHRKWGDKIEVRKKGDKSVTPVHAIPPIHSIFVYKCKPQISILGFQFPVFVVSSHT</sequence>
<evidence type="ECO:0000313" key="2">
    <source>
        <dbReference type="Proteomes" id="UP001055811"/>
    </source>
</evidence>
<dbReference type="EMBL" id="CM042012">
    <property type="protein sequence ID" value="KAI3753202.1"/>
    <property type="molecule type" value="Genomic_DNA"/>
</dbReference>
<evidence type="ECO:0000313" key="1">
    <source>
        <dbReference type="EMBL" id="KAI3753202.1"/>
    </source>
</evidence>
<gene>
    <name evidence="1" type="ORF">L2E82_25248</name>
</gene>
<reference evidence="1 2" key="2">
    <citation type="journal article" date="2022" name="Mol. Ecol. Resour.">
        <title>The genomes of chicory, endive, great burdock and yacon provide insights into Asteraceae paleo-polyploidization history and plant inulin production.</title>
        <authorList>
            <person name="Fan W."/>
            <person name="Wang S."/>
            <person name="Wang H."/>
            <person name="Wang A."/>
            <person name="Jiang F."/>
            <person name="Liu H."/>
            <person name="Zhao H."/>
            <person name="Xu D."/>
            <person name="Zhang Y."/>
        </authorList>
    </citation>
    <scope>NUCLEOTIDE SEQUENCE [LARGE SCALE GENOMIC DNA]</scope>
    <source>
        <strain evidence="2">cv. Punajuju</strain>
        <tissue evidence="1">Leaves</tissue>
    </source>
</reference>
<keyword evidence="2" id="KW-1185">Reference proteome</keyword>
<comment type="caution">
    <text evidence="1">The sequence shown here is derived from an EMBL/GenBank/DDBJ whole genome shotgun (WGS) entry which is preliminary data.</text>
</comment>
<accession>A0ACB9E342</accession>
<organism evidence="1 2">
    <name type="scientific">Cichorium intybus</name>
    <name type="common">Chicory</name>
    <dbReference type="NCBI Taxonomy" id="13427"/>
    <lineage>
        <taxon>Eukaryota</taxon>
        <taxon>Viridiplantae</taxon>
        <taxon>Streptophyta</taxon>
        <taxon>Embryophyta</taxon>
        <taxon>Tracheophyta</taxon>
        <taxon>Spermatophyta</taxon>
        <taxon>Magnoliopsida</taxon>
        <taxon>eudicotyledons</taxon>
        <taxon>Gunneridae</taxon>
        <taxon>Pentapetalae</taxon>
        <taxon>asterids</taxon>
        <taxon>campanulids</taxon>
        <taxon>Asterales</taxon>
        <taxon>Asteraceae</taxon>
        <taxon>Cichorioideae</taxon>
        <taxon>Cichorieae</taxon>
        <taxon>Cichoriinae</taxon>
        <taxon>Cichorium</taxon>
    </lineage>
</organism>
<protein>
    <submittedName>
        <fullName evidence="1">Uncharacterized protein</fullName>
    </submittedName>
</protein>
<dbReference type="Proteomes" id="UP001055811">
    <property type="component" value="Linkage Group LG04"/>
</dbReference>